<evidence type="ECO:0000256" key="4">
    <source>
        <dbReference type="ARBA" id="ARBA00023157"/>
    </source>
</evidence>
<protein>
    <submittedName>
        <fullName evidence="7">Granulins domain-containing protein</fullName>
    </submittedName>
</protein>
<feature type="domain" description="Granulins" evidence="5">
    <location>
        <begin position="98"/>
        <end position="111"/>
    </location>
</feature>
<dbReference type="WBParaSite" id="PgR005X_g026_t02">
    <property type="protein sequence ID" value="PgR005X_g026_t02"/>
    <property type="gene ID" value="PgR005X_g026"/>
</dbReference>
<dbReference type="InterPro" id="IPR000118">
    <property type="entry name" value="Granulin"/>
</dbReference>
<comment type="subcellular location">
    <subcellularLocation>
        <location evidence="1">Secreted</location>
    </subcellularLocation>
</comment>
<keyword evidence="6" id="KW-1185">Reference proteome</keyword>
<keyword evidence="4" id="KW-1015">Disulfide bond</keyword>
<dbReference type="SMART" id="SM00277">
    <property type="entry name" value="GRAN"/>
    <property type="match status" value="4"/>
</dbReference>
<organism evidence="6 7">
    <name type="scientific">Parascaris univalens</name>
    <name type="common">Nematode worm</name>
    <dbReference type="NCBI Taxonomy" id="6257"/>
    <lineage>
        <taxon>Eukaryota</taxon>
        <taxon>Metazoa</taxon>
        <taxon>Ecdysozoa</taxon>
        <taxon>Nematoda</taxon>
        <taxon>Chromadorea</taxon>
        <taxon>Rhabditida</taxon>
        <taxon>Spirurina</taxon>
        <taxon>Ascaridomorpha</taxon>
        <taxon>Ascaridoidea</taxon>
        <taxon>Ascarididae</taxon>
        <taxon>Parascaris</taxon>
    </lineage>
</organism>
<dbReference type="Gene3D" id="2.10.25.160">
    <property type="entry name" value="Granulin"/>
    <property type="match status" value="4"/>
</dbReference>
<feature type="domain" description="Granulins" evidence="5">
    <location>
        <begin position="176"/>
        <end position="189"/>
    </location>
</feature>
<evidence type="ECO:0000256" key="1">
    <source>
        <dbReference type="ARBA" id="ARBA00004613"/>
    </source>
</evidence>
<dbReference type="AlphaFoldDB" id="A0A915ACB5"/>
<dbReference type="FunFam" id="2.10.25.160:FF:000001">
    <property type="entry name" value="Granulin precursor"/>
    <property type="match status" value="1"/>
</dbReference>
<dbReference type="GO" id="GO:0005576">
    <property type="term" value="C:extracellular region"/>
    <property type="evidence" value="ECO:0007669"/>
    <property type="project" value="UniProtKB-SubCell"/>
</dbReference>
<evidence type="ECO:0000259" key="5">
    <source>
        <dbReference type="PROSITE" id="PS00799"/>
    </source>
</evidence>
<sequence>IHVSVRLAASTSELKSKFLRCGQRILQMISYVHFHLPYPVERMGTSFLAVLSAVIVALDIVETRTCPDRRSACDDGATCCSIGKGAYGCCPLPSAVCCEDNLHCCPYKTTCDVEAKRCTSSDGFHYEMRRKQQALEIVVDYVVCPDRRTKCDDGATCCELSQGRYGCCPLPRAVCCSDRLHCCPKGTKCDVQHGQCRTLDGRIMPWWRKHSAIKISHKASIRSEPASTICNDGAKCSADGQCCDGEDGSSSCCPFRDGVCCEGARFCCPRGFQCDDGQCFHEEDDMLVSKLAVETSPTSEDTDDESVTCPDGSTCPATNKCCRSTDNDGNMFYRCCPLSKGVCCNNSCCPHGYRCDERDKCALNRKLSSTIRDIFNY</sequence>
<evidence type="ECO:0000313" key="6">
    <source>
        <dbReference type="Proteomes" id="UP000887569"/>
    </source>
</evidence>
<dbReference type="PANTHER" id="PTHR12274">
    <property type="entry name" value="GRANULIN"/>
    <property type="match status" value="1"/>
</dbReference>
<comment type="similarity">
    <text evidence="2">Belongs to the granulin family.</text>
</comment>
<dbReference type="PROSITE" id="PS00799">
    <property type="entry name" value="GRANULINS"/>
    <property type="match status" value="2"/>
</dbReference>
<dbReference type="PANTHER" id="PTHR12274:SF3">
    <property type="entry name" value="PROGRANULIN"/>
    <property type="match status" value="1"/>
</dbReference>
<evidence type="ECO:0000313" key="7">
    <source>
        <dbReference type="WBParaSite" id="PgR005X_g026_t02"/>
    </source>
</evidence>
<keyword evidence="3" id="KW-0964">Secreted</keyword>
<evidence type="ECO:0000256" key="2">
    <source>
        <dbReference type="ARBA" id="ARBA00010093"/>
    </source>
</evidence>
<dbReference type="SUPFAM" id="SSF57277">
    <property type="entry name" value="Granulin repeat"/>
    <property type="match status" value="2"/>
</dbReference>
<proteinExistence type="inferred from homology"/>
<dbReference type="Proteomes" id="UP000887569">
    <property type="component" value="Unplaced"/>
</dbReference>
<dbReference type="Pfam" id="PF00396">
    <property type="entry name" value="Granulin"/>
    <property type="match status" value="4"/>
</dbReference>
<reference evidence="7" key="1">
    <citation type="submission" date="2022-11" db="UniProtKB">
        <authorList>
            <consortium name="WormBaseParasite"/>
        </authorList>
    </citation>
    <scope>IDENTIFICATION</scope>
</reference>
<accession>A0A915ACB5</accession>
<dbReference type="InterPro" id="IPR037277">
    <property type="entry name" value="Granulin_sf"/>
</dbReference>
<name>A0A915ACB5_PARUN</name>
<dbReference type="InterPro" id="IPR039036">
    <property type="entry name" value="Granulin_fam"/>
</dbReference>
<evidence type="ECO:0000256" key="3">
    <source>
        <dbReference type="ARBA" id="ARBA00022525"/>
    </source>
</evidence>